<keyword evidence="4 6" id="KW-0472">Membrane</keyword>
<gene>
    <name evidence="7" type="ORF">F2Q70_00008224</name>
</gene>
<evidence type="ECO:0000313" key="7">
    <source>
        <dbReference type="EMBL" id="KAF2610828.1"/>
    </source>
</evidence>
<proteinExistence type="predicted"/>
<dbReference type="GO" id="GO:0031410">
    <property type="term" value="C:cytoplasmic vesicle"/>
    <property type="evidence" value="ECO:0007669"/>
    <property type="project" value="UniProtKB-KW"/>
</dbReference>
<name>A0A8S9LYW2_BRACR</name>
<protein>
    <submittedName>
        <fullName evidence="7">Uncharacterized protein</fullName>
    </submittedName>
</protein>
<evidence type="ECO:0000256" key="1">
    <source>
        <dbReference type="ARBA" id="ARBA00022692"/>
    </source>
</evidence>
<reference evidence="7" key="1">
    <citation type="submission" date="2019-12" db="EMBL/GenBank/DDBJ databases">
        <title>Genome sequencing and annotation of Brassica cretica.</title>
        <authorList>
            <person name="Studholme D.J."/>
            <person name="Sarris P.F."/>
        </authorList>
    </citation>
    <scope>NUCLEOTIDE SEQUENCE</scope>
    <source>
        <strain evidence="7">PFS-102/07</strain>
        <tissue evidence="7">Leaf</tissue>
    </source>
</reference>
<dbReference type="Pfam" id="PF09446">
    <property type="entry name" value="VMA21"/>
    <property type="match status" value="1"/>
</dbReference>
<dbReference type="InterPro" id="IPR019013">
    <property type="entry name" value="Vma21"/>
</dbReference>
<keyword evidence="1 6" id="KW-0812">Transmembrane</keyword>
<feature type="transmembrane region" description="Helical" evidence="6">
    <location>
        <begin position="33"/>
        <end position="55"/>
    </location>
</feature>
<evidence type="ECO:0000256" key="3">
    <source>
        <dbReference type="ARBA" id="ARBA00022989"/>
    </source>
</evidence>
<dbReference type="AlphaFoldDB" id="A0A8S9LYW2"/>
<evidence type="ECO:0000256" key="2">
    <source>
        <dbReference type="ARBA" id="ARBA00022824"/>
    </source>
</evidence>
<dbReference type="EMBL" id="QGKY02000089">
    <property type="protein sequence ID" value="KAF2610828.1"/>
    <property type="molecule type" value="Genomic_DNA"/>
</dbReference>
<comment type="caution">
    <text evidence="7">The sequence shown here is derived from an EMBL/GenBank/DDBJ whole genome shotgun (WGS) entry which is preliminary data.</text>
</comment>
<accession>A0A8S9LYW2</accession>
<organism evidence="7">
    <name type="scientific">Brassica cretica</name>
    <name type="common">Mustard</name>
    <dbReference type="NCBI Taxonomy" id="69181"/>
    <lineage>
        <taxon>Eukaryota</taxon>
        <taxon>Viridiplantae</taxon>
        <taxon>Streptophyta</taxon>
        <taxon>Embryophyta</taxon>
        <taxon>Tracheophyta</taxon>
        <taxon>Spermatophyta</taxon>
        <taxon>Magnoliopsida</taxon>
        <taxon>eudicotyledons</taxon>
        <taxon>Gunneridae</taxon>
        <taxon>Pentapetalae</taxon>
        <taxon>rosids</taxon>
        <taxon>malvids</taxon>
        <taxon>Brassicales</taxon>
        <taxon>Brassicaceae</taxon>
        <taxon>Brassiceae</taxon>
        <taxon>Brassica</taxon>
    </lineage>
</organism>
<keyword evidence="5" id="KW-0968">Cytoplasmic vesicle</keyword>
<evidence type="ECO:0000256" key="4">
    <source>
        <dbReference type="ARBA" id="ARBA00023136"/>
    </source>
</evidence>
<evidence type="ECO:0000256" key="5">
    <source>
        <dbReference type="ARBA" id="ARBA00023329"/>
    </source>
</evidence>
<keyword evidence="2" id="KW-0256">Endoplasmic reticulum</keyword>
<keyword evidence="3 6" id="KW-1133">Transmembrane helix</keyword>
<sequence>MRESLCVSFCACIRASAFVLYLKLGAWRSMAGVMQKFLVASMFMWMLPIAILYGFNNDLLPAWSLEVFELKKSTLELGALDLNPVRSHY</sequence>
<dbReference type="GO" id="GO:0070072">
    <property type="term" value="P:vacuolar proton-transporting V-type ATPase complex assembly"/>
    <property type="evidence" value="ECO:0007669"/>
    <property type="project" value="InterPro"/>
</dbReference>
<evidence type="ECO:0000256" key="6">
    <source>
        <dbReference type="SAM" id="Phobius"/>
    </source>
</evidence>